<feature type="transmembrane region" description="Helical" evidence="3">
    <location>
        <begin position="6"/>
        <end position="25"/>
    </location>
</feature>
<dbReference type="AlphaFoldDB" id="A0A8J8ML04"/>
<dbReference type="Proteomes" id="UP000683246">
    <property type="component" value="Chromosome"/>
</dbReference>
<gene>
    <name evidence="5" type="ORF">HZI73_14080</name>
</gene>
<dbReference type="RefSeq" id="WP_212694029.1">
    <property type="nucleotide sequence ID" value="NZ_CP058649.1"/>
</dbReference>
<dbReference type="PANTHER" id="PTHR34978:SF3">
    <property type="entry name" value="SLR0241 PROTEIN"/>
    <property type="match status" value="1"/>
</dbReference>
<dbReference type="Pfam" id="PF05569">
    <property type="entry name" value="Peptidase_M56"/>
    <property type="match status" value="1"/>
</dbReference>
<feature type="transmembrane region" description="Helical" evidence="3">
    <location>
        <begin position="32"/>
        <end position="50"/>
    </location>
</feature>
<keyword evidence="3" id="KW-1133">Transmembrane helix</keyword>
<dbReference type="InterPro" id="IPR008756">
    <property type="entry name" value="Peptidase_M56"/>
</dbReference>
<feature type="coiled-coil region" evidence="1">
    <location>
        <begin position="382"/>
        <end position="430"/>
    </location>
</feature>
<reference evidence="5" key="1">
    <citation type="submission" date="2020-07" db="EMBL/GenBank/DDBJ databases">
        <title>Vallitalea pronyensis genome.</title>
        <authorList>
            <person name="Postec A."/>
        </authorList>
    </citation>
    <scope>NUCLEOTIDE SEQUENCE</scope>
    <source>
        <strain evidence="5">FatNI3</strain>
    </source>
</reference>
<proteinExistence type="predicted"/>
<organism evidence="5 6">
    <name type="scientific">Vallitalea pronyensis</name>
    <dbReference type="NCBI Taxonomy" id="1348613"/>
    <lineage>
        <taxon>Bacteria</taxon>
        <taxon>Bacillati</taxon>
        <taxon>Bacillota</taxon>
        <taxon>Clostridia</taxon>
        <taxon>Lachnospirales</taxon>
        <taxon>Vallitaleaceae</taxon>
        <taxon>Vallitalea</taxon>
    </lineage>
</organism>
<keyword evidence="3" id="KW-0812">Transmembrane</keyword>
<accession>A0A8J8ML04</accession>
<protein>
    <submittedName>
        <fullName evidence="5">M56 family metallopeptidase</fullName>
    </submittedName>
</protein>
<keyword evidence="3" id="KW-0472">Membrane</keyword>
<keyword evidence="6" id="KW-1185">Reference proteome</keyword>
<dbReference type="CDD" id="cd07341">
    <property type="entry name" value="M56_BlaR1_MecR1_like"/>
    <property type="match status" value="1"/>
</dbReference>
<dbReference type="PANTHER" id="PTHR34978">
    <property type="entry name" value="POSSIBLE SENSOR-TRANSDUCER PROTEIN BLAR"/>
    <property type="match status" value="1"/>
</dbReference>
<keyword evidence="1" id="KW-0175">Coiled coil</keyword>
<evidence type="ECO:0000256" key="3">
    <source>
        <dbReference type="SAM" id="Phobius"/>
    </source>
</evidence>
<evidence type="ECO:0000256" key="2">
    <source>
        <dbReference type="SAM" id="MobiDB-lite"/>
    </source>
</evidence>
<dbReference type="KEGG" id="vpy:HZI73_14080"/>
<feature type="transmembrane region" description="Helical" evidence="3">
    <location>
        <begin position="103"/>
        <end position="123"/>
    </location>
</feature>
<sequence>MSIVQMSLTASIFIMFVILLRALALNSLPKKTFVYLWIIGMLQLLVPIRIPSRFNMHSIFNHWIQGNQRSTLAISDNVPFTGLVNHFVPDKFIDVPQQDVNTIHPMVIIWGVVMVIFITYFLLSFIKSYQQLREALPIQNNDVISQWMKQQHLYRRLKIMMSDRISTPIAYGFIHPKIILPKCMDYSNKQDLEYVLTHELIHIKRFDVLWKIGGVVALCVHWFNPLVWAMYFLLDRDIEMSCDEKVIAIYGEKVKSDYALSLLKMAEQKKKFYSWHVYNNAFGKNPVKERIECIMKLNKITRLYKVLAVILVIGSLSTAVLANDKDARDKKNNNQLQSKDTNNSVINHTIKEGKTVIVDSNDPLNEEEVDNGIENLPEPYTSEEYEQEIEEFKKMIPSLIETGKYTQEELDEHIKRKERWLEEIKSSETTIYKPEIIDEYINEKGEHVTEASILITSGPKNISVDQSFFACIGDKEFGPYDTREEYRRAITSYLRDEVKSGRMTQEEADSIQSQMMQQKEIGADQPEQSI</sequence>
<evidence type="ECO:0000313" key="6">
    <source>
        <dbReference type="Proteomes" id="UP000683246"/>
    </source>
</evidence>
<evidence type="ECO:0000259" key="4">
    <source>
        <dbReference type="Pfam" id="PF05569"/>
    </source>
</evidence>
<dbReference type="EMBL" id="CP058649">
    <property type="protein sequence ID" value="QUI23347.1"/>
    <property type="molecule type" value="Genomic_DNA"/>
</dbReference>
<evidence type="ECO:0000256" key="1">
    <source>
        <dbReference type="SAM" id="Coils"/>
    </source>
</evidence>
<feature type="domain" description="Peptidase M56" evidence="4">
    <location>
        <begin position="3"/>
        <end position="294"/>
    </location>
</feature>
<feature type="region of interest" description="Disordered" evidence="2">
    <location>
        <begin position="498"/>
        <end position="530"/>
    </location>
</feature>
<name>A0A8J8ML04_9FIRM</name>
<evidence type="ECO:0000313" key="5">
    <source>
        <dbReference type="EMBL" id="QUI23347.1"/>
    </source>
</evidence>
<dbReference type="InterPro" id="IPR052173">
    <property type="entry name" value="Beta-lactam_resp_regulator"/>
</dbReference>
<feature type="transmembrane region" description="Helical" evidence="3">
    <location>
        <begin position="208"/>
        <end position="231"/>
    </location>
</feature>
<feature type="transmembrane region" description="Helical" evidence="3">
    <location>
        <begin position="303"/>
        <end position="322"/>
    </location>
</feature>